<dbReference type="AlphaFoldDB" id="A0A813IB20"/>
<name>A0A813IB20_POLGL</name>
<gene>
    <name evidence="1" type="ORF">PGLA2088_LOCUS5921</name>
</gene>
<protein>
    <submittedName>
        <fullName evidence="1">Uncharacterized protein</fullName>
    </submittedName>
</protein>
<dbReference type="EMBL" id="CAJNNW010005790">
    <property type="protein sequence ID" value="CAE8647708.1"/>
    <property type="molecule type" value="Genomic_DNA"/>
</dbReference>
<comment type="caution">
    <text evidence="1">The sequence shown here is derived from an EMBL/GenBank/DDBJ whole genome shotgun (WGS) entry which is preliminary data.</text>
</comment>
<accession>A0A813IB20</accession>
<dbReference type="Proteomes" id="UP000626109">
    <property type="component" value="Unassembled WGS sequence"/>
</dbReference>
<evidence type="ECO:0000313" key="1">
    <source>
        <dbReference type="EMBL" id="CAE8647708.1"/>
    </source>
</evidence>
<reference evidence="1" key="1">
    <citation type="submission" date="2021-02" db="EMBL/GenBank/DDBJ databases">
        <authorList>
            <person name="Dougan E. K."/>
            <person name="Rhodes N."/>
            <person name="Thang M."/>
            <person name="Chan C."/>
        </authorList>
    </citation>
    <scope>NUCLEOTIDE SEQUENCE</scope>
</reference>
<evidence type="ECO:0000313" key="2">
    <source>
        <dbReference type="Proteomes" id="UP000626109"/>
    </source>
</evidence>
<organism evidence="1 2">
    <name type="scientific">Polarella glacialis</name>
    <name type="common">Dinoflagellate</name>
    <dbReference type="NCBI Taxonomy" id="89957"/>
    <lineage>
        <taxon>Eukaryota</taxon>
        <taxon>Sar</taxon>
        <taxon>Alveolata</taxon>
        <taxon>Dinophyceae</taxon>
        <taxon>Suessiales</taxon>
        <taxon>Suessiaceae</taxon>
        <taxon>Polarella</taxon>
    </lineage>
</organism>
<proteinExistence type="predicted"/>
<sequence>KDSVIFQWTADERLCCHLLPDGGLQILDGNDLSRPALAGLPLSRGAQAFQFAPPIEGESGYRLAVFMPDTRDSMQRVIASAE</sequence>
<feature type="non-terminal residue" evidence="1">
    <location>
        <position position="1"/>
    </location>
</feature>
<feature type="non-terminal residue" evidence="1">
    <location>
        <position position="82"/>
    </location>
</feature>